<comment type="caution">
    <text evidence="2">The sequence shown here is derived from an EMBL/GenBank/DDBJ whole genome shotgun (WGS) entry which is preliminary data.</text>
</comment>
<accession>A0A6I0LMX2</accession>
<organism evidence="2 3">
    <name type="scientific">Bacteroides uniformis</name>
    <dbReference type="NCBI Taxonomy" id="820"/>
    <lineage>
        <taxon>Bacteria</taxon>
        <taxon>Pseudomonadati</taxon>
        <taxon>Bacteroidota</taxon>
        <taxon>Bacteroidia</taxon>
        <taxon>Bacteroidales</taxon>
        <taxon>Bacteroidaceae</taxon>
        <taxon>Bacteroides</taxon>
    </lineage>
</organism>
<dbReference type="RefSeq" id="WP_151882071.1">
    <property type="nucleotide sequence ID" value="NZ_WCTH01000011.1"/>
</dbReference>
<dbReference type="AlphaFoldDB" id="A0A6I0LMX2"/>
<protein>
    <recommendedName>
        <fullName evidence="1">Phage head morphogenesis domain-containing protein</fullName>
    </recommendedName>
</protein>
<dbReference type="Proteomes" id="UP000487989">
    <property type="component" value="Unassembled WGS sequence"/>
</dbReference>
<proteinExistence type="predicted"/>
<dbReference type="EMBL" id="WCTJ01000024">
    <property type="protein sequence ID" value="KAB4251110.1"/>
    <property type="molecule type" value="Genomic_DNA"/>
</dbReference>
<evidence type="ECO:0000259" key="1">
    <source>
        <dbReference type="Pfam" id="PF04233"/>
    </source>
</evidence>
<evidence type="ECO:0000313" key="3">
    <source>
        <dbReference type="Proteomes" id="UP000487989"/>
    </source>
</evidence>
<dbReference type="Pfam" id="PF04233">
    <property type="entry name" value="Phage_Mu_F"/>
    <property type="match status" value="1"/>
</dbReference>
<name>A0A6I0LMX2_BACUN</name>
<gene>
    <name evidence="2" type="ORF">GAP48_14685</name>
</gene>
<reference evidence="2 3" key="1">
    <citation type="journal article" date="2019" name="Nat. Med.">
        <title>A library of human gut bacterial isolates paired with longitudinal multiomics data enables mechanistic microbiome research.</title>
        <authorList>
            <person name="Poyet M."/>
            <person name="Groussin M."/>
            <person name="Gibbons S.M."/>
            <person name="Avila-Pacheco J."/>
            <person name="Jiang X."/>
            <person name="Kearney S.M."/>
            <person name="Perrotta A.R."/>
            <person name="Berdy B."/>
            <person name="Zhao S."/>
            <person name="Lieberman T.D."/>
            <person name="Swanson P.K."/>
            <person name="Smith M."/>
            <person name="Roesemann S."/>
            <person name="Alexander J.E."/>
            <person name="Rich S.A."/>
            <person name="Livny J."/>
            <person name="Vlamakis H."/>
            <person name="Clish C."/>
            <person name="Bullock K."/>
            <person name="Deik A."/>
            <person name="Scott J."/>
            <person name="Pierce K.A."/>
            <person name="Xavier R.J."/>
            <person name="Alm E.J."/>
        </authorList>
    </citation>
    <scope>NUCLEOTIDE SEQUENCE [LARGE SCALE GENOMIC DNA]</scope>
    <source>
        <strain evidence="2 3">BIOML-A3</strain>
    </source>
</reference>
<dbReference type="InterPro" id="IPR006528">
    <property type="entry name" value="Phage_head_morphogenesis_dom"/>
</dbReference>
<sequence>MTTEQQARHDSEYRSLQALFIALLKSLRDGNTEESLYALCELKTEFAFKHVLDGLGVDYDEAVILLQSANDDNLTQYDKDLRNRLIAAIQNLIDFSVCEEYQLYDETVEMLGDSELDFNSEDYEDLLAICEKYNDTYASIENSDIEYAGKIAAMWIKMSANDYVVYWTQNDAKVRPWHMALQGYAAPRDEFPSWMIPPIEYNCRCFLEILEIASVNGKLHQFKGVAKDIERPQKINDVYSESLAKCGRIFGPSHNYFAVKEDDKEMLQGFVTKLKGKYHV</sequence>
<feature type="domain" description="Phage head morphogenesis" evidence="1">
    <location>
        <begin position="133"/>
        <end position="207"/>
    </location>
</feature>
<evidence type="ECO:0000313" key="2">
    <source>
        <dbReference type="EMBL" id="KAB4251110.1"/>
    </source>
</evidence>